<dbReference type="InterPro" id="IPR020539">
    <property type="entry name" value="RNase_P_CS"/>
</dbReference>
<keyword evidence="3 7" id="KW-0540">Nuclease</keyword>
<dbReference type="EC" id="3.1.26.5" evidence="7 8"/>
<dbReference type="PROSITE" id="PS00648">
    <property type="entry name" value="RIBONUCLEASE_P"/>
    <property type="match status" value="1"/>
</dbReference>
<keyword evidence="6 7" id="KW-0694">RNA-binding</keyword>
<evidence type="ECO:0000256" key="1">
    <source>
        <dbReference type="ARBA" id="ARBA00002663"/>
    </source>
</evidence>
<dbReference type="HAMAP" id="MF_00227">
    <property type="entry name" value="RNase_P"/>
    <property type="match status" value="1"/>
</dbReference>
<evidence type="ECO:0000256" key="5">
    <source>
        <dbReference type="ARBA" id="ARBA00022801"/>
    </source>
</evidence>
<evidence type="ECO:0000256" key="4">
    <source>
        <dbReference type="ARBA" id="ARBA00022759"/>
    </source>
</evidence>
<name>A0ABM9NNA9_9GAMM</name>
<comment type="similarity">
    <text evidence="7">Belongs to the RnpA family.</text>
</comment>
<dbReference type="InterPro" id="IPR014721">
    <property type="entry name" value="Ribsml_uS5_D2-typ_fold_subgr"/>
</dbReference>
<dbReference type="Gene3D" id="3.30.230.10">
    <property type="match status" value="1"/>
</dbReference>
<comment type="catalytic activity">
    <reaction evidence="7">
        <text>Endonucleolytic cleavage of RNA, removing 5'-extranucleotides from tRNA precursor.</text>
        <dbReference type="EC" id="3.1.26.5"/>
    </reaction>
</comment>
<dbReference type="InterPro" id="IPR020568">
    <property type="entry name" value="Ribosomal_Su5_D2-typ_SF"/>
</dbReference>
<protein>
    <recommendedName>
        <fullName evidence="7 8">Ribonuclease P protein component</fullName>
        <shortName evidence="7">RNase P protein</shortName>
        <shortName evidence="7">RNaseP protein</shortName>
        <ecNumber evidence="7 8">3.1.26.5</ecNumber>
    </recommendedName>
    <alternativeName>
        <fullName evidence="7">Protein C5</fullName>
    </alternativeName>
</protein>
<dbReference type="PANTHER" id="PTHR33992">
    <property type="entry name" value="RIBONUCLEASE P PROTEIN COMPONENT"/>
    <property type="match status" value="1"/>
</dbReference>
<reference evidence="9" key="1">
    <citation type="submission" date="2024-04" db="EMBL/GenBank/DDBJ databases">
        <authorList>
            <person name="Manzano-Marin A."/>
            <person name="Manzano-Marin A."/>
            <person name="Alejandro Manzano Marin A."/>
        </authorList>
    </citation>
    <scope>NUCLEOTIDE SEQUENCE [LARGE SCALE GENOMIC DNA]</scope>
    <source>
        <strain evidence="9">TABTEA</strain>
    </source>
</reference>
<dbReference type="InterPro" id="IPR000100">
    <property type="entry name" value="RNase_P"/>
</dbReference>
<evidence type="ECO:0000313" key="10">
    <source>
        <dbReference type="Proteomes" id="UP001497533"/>
    </source>
</evidence>
<comment type="function">
    <text evidence="1 7">RNaseP catalyzes the removal of the 5'-leader sequence from pre-tRNA to produce the mature 5'-terminus. It can also cleave other RNA substrates such as 4.5S RNA. The protein component plays an auxiliary but essential role in vivo by binding to the 5'-leader sequence and broadening the substrate specificity of the ribozyme.</text>
</comment>
<sequence>MNSLIFSKKNRLLTYKSFNNVFKKHQLSNSIEVKIFGCLNGLGYPRIGIIFVKKKIKYAHERNRIKRIIREYFRLHQHELYSMDFIVLIKKNIVNFHKDKITHLLNKIWHCYNHFV</sequence>
<comment type="subunit">
    <text evidence="7">Consists of a catalytic RNA component (M1 or rnpB) and a protein subunit.</text>
</comment>
<keyword evidence="4 7" id="KW-0255">Endonuclease</keyword>
<dbReference type="GO" id="GO:0004526">
    <property type="term" value="F:ribonuclease P activity"/>
    <property type="evidence" value="ECO:0007669"/>
    <property type="project" value="UniProtKB-EC"/>
</dbReference>
<evidence type="ECO:0000256" key="3">
    <source>
        <dbReference type="ARBA" id="ARBA00022722"/>
    </source>
</evidence>
<proteinExistence type="inferred from homology"/>
<keyword evidence="10" id="KW-1185">Reference proteome</keyword>
<organism evidence="9 10">
    <name type="scientific">Candidatus Providencia siddallii</name>
    <dbReference type="NCBI Taxonomy" id="1715285"/>
    <lineage>
        <taxon>Bacteria</taxon>
        <taxon>Pseudomonadati</taxon>
        <taxon>Pseudomonadota</taxon>
        <taxon>Gammaproteobacteria</taxon>
        <taxon>Enterobacterales</taxon>
        <taxon>Morganellaceae</taxon>
        <taxon>Providencia</taxon>
    </lineage>
</organism>
<accession>A0ABM9NNA9</accession>
<dbReference type="Proteomes" id="UP001497533">
    <property type="component" value="Chromosome"/>
</dbReference>
<dbReference type="PANTHER" id="PTHR33992:SF1">
    <property type="entry name" value="RIBONUCLEASE P PROTEIN COMPONENT"/>
    <property type="match status" value="1"/>
</dbReference>
<evidence type="ECO:0000313" key="9">
    <source>
        <dbReference type="EMBL" id="CAL1328967.1"/>
    </source>
</evidence>
<keyword evidence="5 7" id="KW-0378">Hydrolase</keyword>
<dbReference type="NCBIfam" id="TIGR00188">
    <property type="entry name" value="rnpA"/>
    <property type="match status" value="1"/>
</dbReference>
<gene>
    <name evidence="7 9" type="primary">rnpA</name>
    <name evidence="9" type="ORF">PRHACTZTBTEA_027</name>
</gene>
<keyword evidence="2 7" id="KW-0819">tRNA processing</keyword>
<evidence type="ECO:0000256" key="2">
    <source>
        <dbReference type="ARBA" id="ARBA00022694"/>
    </source>
</evidence>
<dbReference type="SUPFAM" id="SSF54211">
    <property type="entry name" value="Ribosomal protein S5 domain 2-like"/>
    <property type="match status" value="1"/>
</dbReference>
<evidence type="ECO:0000256" key="7">
    <source>
        <dbReference type="HAMAP-Rule" id="MF_00227"/>
    </source>
</evidence>
<dbReference type="Pfam" id="PF00825">
    <property type="entry name" value="Ribonuclease_P"/>
    <property type="match status" value="1"/>
</dbReference>
<dbReference type="EMBL" id="OZ034688">
    <property type="protein sequence ID" value="CAL1328967.1"/>
    <property type="molecule type" value="Genomic_DNA"/>
</dbReference>
<evidence type="ECO:0000256" key="8">
    <source>
        <dbReference type="NCBIfam" id="TIGR00188"/>
    </source>
</evidence>
<evidence type="ECO:0000256" key="6">
    <source>
        <dbReference type="ARBA" id="ARBA00022884"/>
    </source>
</evidence>